<dbReference type="EMBL" id="BNJF01000001">
    <property type="protein sequence ID" value="GHO45358.1"/>
    <property type="molecule type" value="Genomic_DNA"/>
</dbReference>
<accession>A0A8J3MT81</accession>
<reference evidence="1" key="1">
    <citation type="submission" date="2020-10" db="EMBL/GenBank/DDBJ databases">
        <title>Taxonomic study of unclassified bacteria belonging to the class Ktedonobacteria.</title>
        <authorList>
            <person name="Yabe S."/>
            <person name="Wang C.M."/>
            <person name="Zheng Y."/>
            <person name="Sakai Y."/>
            <person name="Cavaletti L."/>
            <person name="Monciardini P."/>
            <person name="Donadio S."/>
        </authorList>
    </citation>
    <scope>NUCLEOTIDE SEQUENCE</scope>
    <source>
        <strain evidence="1">SOSP1-1</strain>
    </source>
</reference>
<comment type="caution">
    <text evidence="1">The sequence shown here is derived from an EMBL/GenBank/DDBJ whole genome shotgun (WGS) entry which is preliminary data.</text>
</comment>
<dbReference type="Proteomes" id="UP000612362">
    <property type="component" value="Unassembled WGS sequence"/>
</dbReference>
<evidence type="ECO:0000313" key="2">
    <source>
        <dbReference type="Proteomes" id="UP000612362"/>
    </source>
</evidence>
<name>A0A8J3MT81_9CHLR</name>
<protein>
    <submittedName>
        <fullName evidence="1">Uncharacterized protein</fullName>
    </submittedName>
</protein>
<dbReference type="AlphaFoldDB" id="A0A8J3MT81"/>
<gene>
    <name evidence="1" type="ORF">KSX_35210</name>
</gene>
<sequence>MPRFTPEIKSASITQLEQDIEALSQDPTSWKAMEDVLQNPFGLKRFEVQHPNIQKLIELYPEHSALENGATDRRDLSKQILQLAQQLLDYLKSL</sequence>
<dbReference type="RefSeq" id="WP_220194697.1">
    <property type="nucleotide sequence ID" value="NZ_BNJF01000001.1"/>
</dbReference>
<proteinExistence type="predicted"/>
<keyword evidence="2" id="KW-1185">Reference proteome</keyword>
<evidence type="ECO:0000313" key="1">
    <source>
        <dbReference type="EMBL" id="GHO45358.1"/>
    </source>
</evidence>
<organism evidence="1 2">
    <name type="scientific">Ktedonospora formicarum</name>
    <dbReference type="NCBI Taxonomy" id="2778364"/>
    <lineage>
        <taxon>Bacteria</taxon>
        <taxon>Bacillati</taxon>
        <taxon>Chloroflexota</taxon>
        <taxon>Ktedonobacteria</taxon>
        <taxon>Ktedonobacterales</taxon>
        <taxon>Ktedonobacteraceae</taxon>
        <taxon>Ktedonospora</taxon>
    </lineage>
</organism>